<feature type="region of interest" description="Disordered" evidence="1">
    <location>
        <begin position="1"/>
        <end position="20"/>
    </location>
</feature>
<evidence type="ECO:0000313" key="3">
    <source>
        <dbReference type="Proteomes" id="UP000315496"/>
    </source>
</evidence>
<evidence type="ECO:0000256" key="1">
    <source>
        <dbReference type="SAM" id="MobiDB-lite"/>
    </source>
</evidence>
<reference evidence="2 3" key="1">
    <citation type="submission" date="2019-05" db="EMBL/GenBank/DDBJ databases">
        <title>The compact genome of Giardia muris reveals important steps in the evolution of intestinal protozoan parasites.</title>
        <authorList>
            <person name="Xu F."/>
            <person name="Jimenez-Gonzalez A."/>
            <person name="Einarsson E."/>
            <person name="Astvaldsson A."/>
            <person name="Peirasmaki D."/>
            <person name="Eckmann L."/>
            <person name="Andersson J.O."/>
            <person name="Svard S.G."/>
            <person name="Jerlstrom-Hultqvist J."/>
        </authorList>
    </citation>
    <scope>NUCLEOTIDE SEQUENCE [LARGE SCALE GENOMIC DNA]</scope>
    <source>
        <strain evidence="2 3">Roberts-Thomson</strain>
    </source>
</reference>
<feature type="compositionally biased region" description="Basic residues" evidence="1">
    <location>
        <begin position="1"/>
        <end position="16"/>
    </location>
</feature>
<dbReference type="InterPro" id="IPR011989">
    <property type="entry name" value="ARM-like"/>
</dbReference>
<feature type="compositionally biased region" description="Acidic residues" evidence="1">
    <location>
        <begin position="511"/>
        <end position="522"/>
    </location>
</feature>
<protein>
    <submittedName>
        <fullName evidence="2">Uncharacterized protein</fullName>
    </submittedName>
</protein>
<organism evidence="2 3">
    <name type="scientific">Giardia muris</name>
    <dbReference type="NCBI Taxonomy" id="5742"/>
    <lineage>
        <taxon>Eukaryota</taxon>
        <taxon>Metamonada</taxon>
        <taxon>Diplomonadida</taxon>
        <taxon>Hexamitidae</taxon>
        <taxon>Giardiinae</taxon>
        <taxon>Giardia</taxon>
    </lineage>
</organism>
<feature type="compositionally biased region" description="Low complexity" evidence="1">
    <location>
        <begin position="495"/>
        <end position="510"/>
    </location>
</feature>
<dbReference type="VEuPathDB" id="GiardiaDB:GMRT_12050"/>
<name>A0A4Z1SVV4_GIAMU</name>
<dbReference type="SUPFAM" id="SSF48371">
    <property type="entry name" value="ARM repeat"/>
    <property type="match status" value="1"/>
</dbReference>
<sequence>MRGRTARPARAGRTRPARPAAYTDTAVRFKRVLVPGERQREREREAQYTTGRGETAELLYRLLRHTTTQTRRDALLGLEQLSRRPGFVASQGLTLIDACANALLDRDERVRVEAAELLRRVARDEPDALCRLAATTVLEIKLELVLSAASPDVRKNGLQLLPHLPLTRALLRPLARLLKTEGVGGGGENSLLPLVSRAIVAILERRDGASASATVPAWISVSDALDLDTGRQRRKSAETPDSLLTEIVETLCLNLSRTSFLVASEALLAQLSALCASLKALPTPLRRSLAPMVARISPEFPYAAAKEAATAAACNLLAVHAHLIVGALETLVAAEERRRVAPTAFSLLSSRLVPAREAEGGAEDAGRARVDAGTAGTRALLVDVLAAARGGGGGGGSAVPLRRLREELATQACGLPTDVLGADDVVAVVAAASETLPACLDALLTRLDDGVDEAETVARLDGLLRLSAEAGAKAAGAAKREEVMRRRERLSGLFPVPAGVPGAPPDVAGEGAEEEEGEEEGVGEGGEGPGREDQNSGVSGGAEDPAGE</sequence>
<evidence type="ECO:0000313" key="2">
    <source>
        <dbReference type="EMBL" id="TNJ27708.1"/>
    </source>
</evidence>
<keyword evidence="3" id="KW-1185">Reference proteome</keyword>
<dbReference type="Gene3D" id="1.25.10.10">
    <property type="entry name" value="Leucine-rich Repeat Variant"/>
    <property type="match status" value="1"/>
</dbReference>
<dbReference type="AlphaFoldDB" id="A0A4Z1SVV4"/>
<gene>
    <name evidence="2" type="ORF">GMRT_12050</name>
</gene>
<dbReference type="EMBL" id="VDLU01000003">
    <property type="protein sequence ID" value="TNJ27708.1"/>
    <property type="molecule type" value="Genomic_DNA"/>
</dbReference>
<comment type="caution">
    <text evidence="2">The sequence shown here is derived from an EMBL/GenBank/DDBJ whole genome shotgun (WGS) entry which is preliminary data.</text>
</comment>
<accession>A0A4Z1SVV4</accession>
<proteinExistence type="predicted"/>
<dbReference type="InterPro" id="IPR016024">
    <property type="entry name" value="ARM-type_fold"/>
</dbReference>
<feature type="region of interest" description="Disordered" evidence="1">
    <location>
        <begin position="493"/>
        <end position="548"/>
    </location>
</feature>
<dbReference type="Proteomes" id="UP000315496">
    <property type="component" value="Chromosome 3"/>
</dbReference>